<protein>
    <submittedName>
        <fullName evidence="2">Uncharacterized protein</fullName>
    </submittedName>
</protein>
<evidence type="ECO:0000313" key="2">
    <source>
        <dbReference type="EMBL" id="MRX65074.1"/>
    </source>
</evidence>
<dbReference type="Proteomes" id="UP000443153">
    <property type="component" value="Unassembled WGS sequence"/>
</dbReference>
<comment type="caution">
    <text evidence="2">The sequence shown here is derived from an EMBL/GenBank/DDBJ whole genome shotgun (WGS) entry which is preliminary data.</text>
</comment>
<dbReference type="RefSeq" id="WP_154367555.1">
    <property type="nucleotide sequence ID" value="NZ_WKJH01000021.1"/>
</dbReference>
<reference evidence="2 3" key="1">
    <citation type="submission" date="2019-11" db="EMBL/GenBank/DDBJ databases">
        <title>Maribacter lutea sp. nov., a marine bacterium isolated from intertidal sand.</title>
        <authorList>
            <person name="Liu A."/>
        </authorList>
    </citation>
    <scope>NUCLEOTIDE SEQUENCE [LARGE SCALE GENOMIC DNA]</scope>
    <source>
        <strain evidence="2 3">RZ05</strain>
    </source>
</reference>
<keyword evidence="1" id="KW-1133">Transmembrane helix</keyword>
<keyword evidence="3" id="KW-1185">Reference proteome</keyword>
<name>A0A6I2MSA9_9FLAO</name>
<organism evidence="2 3">
    <name type="scientific">Maribacter luteus</name>
    <dbReference type="NCBI Taxonomy" id="2594478"/>
    <lineage>
        <taxon>Bacteria</taxon>
        <taxon>Pseudomonadati</taxon>
        <taxon>Bacteroidota</taxon>
        <taxon>Flavobacteriia</taxon>
        <taxon>Flavobacteriales</taxon>
        <taxon>Flavobacteriaceae</taxon>
        <taxon>Maribacter</taxon>
    </lineage>
</organism>
<sequence length="215" mass="24223">MFVRSSKILRLLVVGLWLLVPITVLGYSHPESSTSLFQGENGQWILEIRAARSAFDEVVQEEYTVEGYCPPEAFEELITSLLSNHLSLYFNGRSVTLNNPMVTLGNEVTVNYKIDDPGQLETVDIENTFFRHIYNSRSAMVVLRNGMERNLLILDRNNDYIAHLTMENDGFAVDDEPYGIVGNFQNILFIVAFVVTLMAFGLVVGLKPLRIANVS</sequence>
<accession>A0A6I2MSA9</accession>
<feature type="transmembrane region" description="Helical" evidence="1">
    <location>
        <begin position="187"/>
        <end position="206"/>
    </location>
</feature>
<dbReference type="OrthoDB" id="1177179at2"/>
<evidence type="ECO:0000313" key="3">
    <source>
        <dbReference type="Proteomes" id="UP000443153"/>
    </source>
</evidence>
<dbReference type="AlphaFoldDB" id="A0A6I2MSA9"/>
<dbReference type="EMBL" id="WKJH01000021">
    <property type="protein sequence ID" value="MRX65074.1"/>
    <property type="molecule type" value="Genomic_DNA"/>
</dbReference>
<keyword evidence="1" id="KW-0472">Membrane</keyword>
<evidence type="ECO:0000256" key="1">
    <source>
        <dbReference type="SAM" id="Phobius"/>
    </source>
</evidence>
<gene>
    <name evidence="2" type="ORF">GJ691_12990</name>
</gene>
<keyword evidence="1" id="KW-0812">Transmembrane</keyword>
<proteinExistence type="predicted"/>